<sequence length="27" mass="3035">MRAAPWRAAIEPAPRSRAIRARNVDCV</sequence>
<name>A0A375J319_9BURK</name>
<reference evidence="1 2" key="1">
    <citation type="submission" date="2018-01" db="EMBL/GenBank/DDBJ databases">
        <authorList>
            <person name="Gaut B.S."/>
            <person name="Morton B.R."/>
            <person name="Clegg M.T."/>
            <person name="Duvall M.R."/>
        </authorList>
    </citation>
    <scope>NUCLEOTIDE SEQUENCE [LARGE SCALE GENOMIC DNA]</scope>
    <source>
        <strain evidence="1">Cupriavidus taiwanensis cmp 52</strain>
    </source>
</reference>
<organism evidence="1 2">
    <name type="scientific">Cupriavidus taiwanensis</name>
    <dbReference type="NCBI Taxonomy" id="164546"/>
    <lineage>
        <taxon>Bacteria</taxon>
        <taxon>Pseudomonadati</taxon>
        <taxon>Pseudomonadota</taxon>
        <taxon>Betaproteobacteria</taxon>
        <taxon>Burkholderiales</taxon>
        <taxon>Burkholderiaceae</taxon>
        <taxon>Cupriavidus</taxon>
    </lineage>
</organism>
<accession>A0A375J319</accession>
<gene>
    <name evidence="1" type="ORF">CBM2634_A230116</name>
</gene>
<dbReference type="EMBL" id="OVTA01000016">
    <property type="protein sequence ID" value="SPR98046.1"/>
    <property type="molecule type" value="Genomic_DNA"/>
</dbReference>
<proteinExistence type="predicted"/>
<dbReference type="AlphaFoldDB" id="A0A375J319"/>
<protein>
    <submittedName>
        <fullName evidence="1">Uncharacterized protein</fullName>
    </submittedName>
</protein>
<evidence type="ECO:0000313" key="1">
    <source>
        <dbReference type="EMBL" id="SPR98046.1"/>
    </source>
</evidence>
<dbReference type="Proteomes" id="UP000256805">
    <property type="component" value="Unassembled WGS sequence"/>
</dbReference>
<evidence type="ECO:0000313" key="2">
    <source>
        <dbReference type="Proteomes" id="UP000256805"/>
    </source>
</evidence>